<evidence type="ECO:0000256" key="1">
    <source>
        <dbReference type="SAM" id="Phobius"/>
    </source>
</evidence>
<reference evidence="2 3" key="1">
    <citation type="journal article" date="2013" name="ISME J.">
        <title>Metabolic model for the filamentous 'Candidatus Microthrix parvicella' based on genomic and metagenomic analyses.</title>
        <authorList>
            <person name="Jon McIlroy S."/>
            <person name="Kristiansen R."/>
            <person name="Albertsen M."/>
            <person name="Michael Karst S."/>
            <person name="Rossetti S."/>
            <person name="Lund Nielsen J."/>
            <person name="Tandoi V."/>
            <person name="James Seviour R."/>
            <person name="Nielsen P.H."/>
        </authorList>
    </citation>
    <scope>NUCLEOTIDE SEQUENCE [LARGE SCALE GENOMIC DNA]</scope>
    <source>
        <strain evidence="2 3">RN1</strain>
    </source>
</reference>
<sequence length="115" mass="12458">MSDGADDLARQSARRLSAQLGIEVEGPVEQAIAGSRPGQYVDPGSIALGALIVSIANLVWTMFNDLRNDRKQPSNDTIARQVRVKVEVPVDVTTDQRDAIIEVVIDDATRTDDQA</sequence>
<evidence type="ECO:0000313" key="2">
    <source>
        <dbReference type="EMBL" id="CCM64383.1"/>
    </source>
</evidence>
<dbReference type="OrthoDB" id="3383684at2"/>
<name>R4Z0Z3_9ACTN</name>
<comment type="caution">
    <text evidence="2">The sequence shown here is derived from an EMBL/GenBank/DDBJ whole genome shotgun (WGS) entry which is preliminary data.</text>
</comment>
<dbReference type="EMBL" id="CANL01000033">
    <property type="protein sequence ID" value="CCM64383.1"/>
    <property type="molecule type" value="Genomic_DNA"/>
</dbReference>
<gene>
    <name evidence="2" type="ORF">BN381_390020</name>
</gene>
<dbReference type="HOGENOM" id="CLU_1936938_0_0_11"/>
<feature type="transmembrane region" description="Helical" evidence="1">
    <location>
        <begin position="45"/>
        <end position="63"/>
    </location>
</feature>
<keyword evidence="1" id="KW-0472">Membrane</keyword>
<dbReference type="Proteomes" id="UP000018291">
    <property type="component" value="Unassembled WGS sequence"/>
</dbReference>
<dbReference type="eggNOG" id="ENOG5033M6Z">
    <property type="taxonomic scope" value="Bacteria"/>
</dbReference>
<dbReference type="RefSeq" id="WP_012228425.1">
    <property type="nucleotide sequence ID" value="NZ_HG422565.1"/>
</dbReference>
<evidence type="ECO:0000313" key="3">
    <source>
        <dbReference type="Proteomes" id="UP000018291"/>
    </source>
</evidence>
<accession>R4Z0Z3</accession>
<keyword evidence="1" id="KW-0812">Transmembrane</keyword>
<keyword evidence="1" id="KW-1133">Transmembrane helix</keyword>
<organism evidence="2 3">
    <name type="scientific">Candidatus Neomicrothrix parvicella RN1</name>
    <dbReference type="NCBI Taxonomy" id="1229780"/>
    <lineage>
        <taxon>Bacteria</taxon>
        <taxon>Bacillati</taxon>
        <taxon>Actinomycetota</taxon>
        <taxon>Acidimicrobiia</taxon>
        <taxon>Acidimicrobiales</taxon>
        <taxon>Microthrixaceae</taxon>
        <taxon>Candidatus Neomicrothrix</taxon>
    </lineage>
</organism>
<proteinExistence type="predicted"/>
<protein>
    <submittedName>
        <fullName evidence="2">Uncharacterized protein</fullName>
    </submittedName>
</protein>
<dbReference type="AlphaFoldDB" id="R4Z0Z3"/>
<keyword evidence="3" id="KW-1185">Reference proteome</keyword>